<proteinExistence type="predicted"/>
<reference evidence="2" key="1">
    <citation type="submission" date="2022-10" db="EMBL/GenBank/DDBJ databases">
        <title>Tapping the CABI collections for fungal endophytes: first genome assemblies for Collariella, Neodidymelliopsis, Ascochyta clinopodiicola, Didymella pomorum, Didymosphaeria variabile, Neocosmospora piperis and Neocucurbitaria cava.</title>
        <authorList>
            <person name="Hill R."/>
        </authorList>
    </citation>
    <scope>NUCLEOTIDE SEQUENCE</scope>
    <source>
        <strain evidence="2">IMI 360193</strain>
    </source>
</reference>
<keyword evidence="3" id="KW-1185">Reference proteome</keyword>
<name>A0A9W8X2Y9_9PLEO</name>
<evidence type="ECO:0000313" key="3">
    <source>
        <dbReference type="Proteomes" id="UP001140562"/>
    </source>
</evidence>
<dbReference type="Proteomes" id="UP001140562">
    <property type="component" value="Unassembled WGS sequence"/>
</dbReference>
<comment type="caution">
    <text evidence="2">The sequence shown here is derived from an EMBL/GenBank/DDBJ whole genome shotgun (WGS) entry which is preliminary data.</text>
</comment>
<accession>A0A9W8X2Y9</accession>
<dbReference type="AlphaFoldDB" id="A0A9W8X2Y9"/>
<organism evidence="2 3">
    <name type="scientific">Didymella glomerata</name>
    <dbReference type="NCBI Taxonomy" id="749621"/>
    <lineage>
        <taxon>Eukaryota</taxon>
        <taxon>Fungi</taxon>
        <taxon>Dikarya</taxon>
        <taxon>Ascomycota</taxon>
        <taxon>Pezizomycotina</taxon>
        <taxon>Dothideomycetes</taxon>
        <taxon>Pleosporomycetidae</taxon>
        <taxon>Pleosporales</taxon>
        <taxon>Pleosporineae</taxon>
        <taxon>Didymellaceae</taxon>
        <taxon>Didymella</taxon>
    </lineage>
</organism>
<gene>
    <name evidence="2" type="ORF">N0V87_003129</name>
</gene>
<dbReference type="EMBL" id="JAPEUV010000021">
    <property type="protein sequence ID" value="KAJ4339687.1"/>
    <property type="molecule type" value="Genomic_DNA"/>
</dbReference>
<evidence type="ECO:0000256" key="1">
    <source>
        <dbReference type="SAM" id="MobiDB-lite"/>
    </source>
</evidence>
<dbReference type="OrthoDB" id="3791931at2759"/>
<feature type="region of interest" description="Disordered" evidence="1">
    <location>
        <begin position="77"/>
        <end position="141"/>
    </location>
</feature>
<evidence type="ECO:0000313" key="2">
    <source>
        <dbReference type="EMBL" id="KAJ4339687.1"/>
    </source>
</evidence>
<sequence length="174" mass="18943">MIDIHQRGWSVALSDPKQRDNVCLSMFFTFAERMGILLKVLRISKSTCEALIKGNRVAELVGCPHVVFERVHVNNMSNAGRTQGKESAAARNKRGKSKQDDVEESAVRPAKKRRSKQTPSATSTVKKPKSGARMKADVTQDVPATPSVFDTSFAEAIRGIVFAKGLADGSTTPV</sequence>
<protein>
    <submittedName>
        <fullName evidence="2">Uncharacterized protein</fullName>
    </submittedName>
</protein>